<evidence type="ECO:0000313" key="2">
    <source>
        <dbReference type="Proteomes" id="UP000645217"/>
    </source>
</evidence>
<protein>
    <recommendedName>
        <fullName evidence="3">YbaB/EbfC family nucleoid-associated protein</fullName>
    </recommendedName>
</protein>
<dbReference type="Gene3D" id="3.30.1310.10">
    <property type="entry name" value="Nucleoid-associated protein YbaB-like domain"/>
    <property type="match status" value="1"/>
</dbReference>
<proteinExistence type="predicted"/>
<sequence>MRGLREAQAAIGAVTAEGRGAGGMIRVAADGRGRLTGVDLDPRVMRLPAGALATEALKAIQDAQEAAGRQAQEIAERAREHAEAFPEPLDEEFVRRRVEQVAREIE</sequence>
<reference evidence="1" key="1">
    <citation type="journal article" date="2014" name="Int. J. Syst. Evol. Microbiol.">
        <title>Complete genome sequence of Corynebacterium casei LMG S-19264T (=DSM 44701T), isolated from a smear-ripened cheese.</title>
        <authorList>
            <consortium name="US DOE Joint Genome Institute (JGI-PGF)"/>
            <person name="Walter F."/>
            <person name="Albersmeier A."/>
            <person name="Kalinowski J."/>
            <person name="Ruckert C."/>
        </authorList>
    </citation>
    <scope>NUCLEOTIDE SEQUENCE</scope>
    <source>
        <strain evidence="1">JCM 13064</strain>
    </source>
</reference>
<dbReference type="Pfam" id="PF02575">
    <property type="entry name" value="YbaB_DNA_bd"/>
    <property type="match status" value="1"/>
</dbReference>
<accession>A0A917QQV0</accession>
<keyword evidence="2" id="KW-1185">Reference proteome</keyword>
<evidence type="ECO:0000313" key="1">
    <source>
        <dbReference type="EMBL" id="GGK64035.1"/>
    </source>
</evidence>
<dbReference type="InterPro" id="IPR004401">
    <property type="entry name" value="YbaB/EbfC"/>
</dbReference>
<dbReference type="Proteomes" id="UP000645217">
    <property type="component" value="Unassembled WGS sequence"/>
</dbReference>
<dbReference type="InterPro" id="IPR036894">
    <property type="entry name" value="YbaB-like_sf"/>
</dbReference>
<gene>
    <name evidence="1" type="ORF">GCM10007964_03860</name>
</gene>
<dbReference type="AlphaFoldDB" id="A0A917QQV0"/>
<name>A0A917QQV0_9ACTN</name>
<evidence type="ECO:0008006" key="3">
    <source>
        <dbReference type="Google" id="ProtNLM"/>
    </source>
</evidence>
<reference evidence="1" key="2">
    <citation type="submission" date="2020-09" db="EMBL/GenBank/DDBJ databases">
        <authorList>
            <person name="Sun Q."/>
            <person name="Ohkuma M."/>
        </authorList>
    </citation>
    <scope>NUCLEOTIDE SEQUENCE</scope>
    <source>
        <strain evidence="1">JCM 13064</strain>
    </source>
</reference>
<comment type="caution">
    <text evidence="1">The sequence shown here is derived from an EMBL/GenBank/DDBJ whole genome shotgun (WGS) entry which is preliminary data.</text>
</comment>
<organism evidence="1 2">
    <name type="scientific">Sphaerisporangium melleum</name>
    <dbReference type="NCBI Taxonomy" id="321316"/>
    <lineage>
        <taxon>Bacteria</taxon>
        <taxon>Bacillati</taxon>
        <taxon>Actinomycetota</taxon>
        <taxon>Actinomycetes</taxon>
        <taxon>Streptosporangiales</taxon>
        <taxon>Streptosporangiaceae</taxon>
        <taxon>Sphaerisporangium</taxon>
    </lineage>
</organism>
<dbReference type="EMBL" id="BMNT01000002">
    <property type="protein sequence ID" value="GGK64035.1"/>
    <property type="molecule type" value="Genomic_DNA"/>
</dbReference>
<dbReference type="SUPFAM" id="SSF82607">
    <property type="entry name" value="YbaB-like"/>
    <property type="match status" value="1"/>
</dbReference>
<dbReference type="GO" id="GO:0003677">
    <property type="term" value="F:DNA binding"/>
    <property type="evidence" value="ECO:0007669"/>
    <property type="project" value="InterPro"/>
</dbReference>